<dbReference type="Proteomes" id="UP000324832">
    <property type="component" value="Unassembled WGS sequence"/>
</dbReference>
<evidence type="ECO:0000313" key="5">
    <source>
        <dbReference type="Proteomes" id="UP000324832"/>
    </source>
</evidence>
<reference evidence="4 5" key="1">
    <citation type="submission" date="2017-07" db="EMBL/GenBank/DDBJ databases">
        <authorList>
            <person name="Talla V."/>
            <person name="Backstrom N."/>
        </authorList>
    </citation>
    <scope>NUCLEOTIDE SEQUENCE [LARGE SCALE GENOMIC DNA]</scope>
</reference>
<dbReference type="InterPro" id="IPR036085">
    <property type="entry name" value="PAZ_dom_sf"/>
</dbReference>
<dbReference type="Pfam" id="PF16488">
    <property type="entry name" value="ArgoL2"/>
    <property type="match status" value="1"/>
</dbReference>
<dbReference type="GO" id="GO:0034587">
    <property type="term" value="P:piRNA processing"/>
    <property type="evidence" value="ECO:0007669"/>
    <property type="project" value="UniProtKB-ARBA"/>
</dbReference>
<dbReference type="AlphaFoldDB" id="A0A5E4R0I1"/>
<evidence type="ECO:0000259" key="3">
    <source>
        <dbReference type="PROSITE" id="PS50822"/>
    </source>
</evidence>
<evidence type="ECO:0008006" key="6">
    <source>
        <dbReference type="Google" id="ProtNLM"/>
    </source>
</evidence>
<dbReference type="Pfam" id="PF02170">
    <property type="entry name" value="PAZ"/>
    <property type="match status" value="1"/>
</dbReference>
<dbReference type="Pfam" id="PF02171">
    <property type="entry name" value="Piwi"/>
    <property type="match status" value="1"/>
</dbReference>
<dbReference type="Pfam" id="PF08699">
    <property type="entry name" value="ArgoL1"/>
    <property type="match status" value="1"/>
</dbReference>
<feature type="compositionally biased region" description="Low complexity" evidence="1">
    <location>
        <begin position="180"/>
        <end position="193"/>
    </location>
</feature>
<dbReference type="Gene3D" id="3.40.50.2300">
    <property type="match status" value="1"/>
</dbReference>
<feature type="compositionally biased region" description="Low complexity" evidence="1">
    <location>
        <begin position="62"/>
        <end position="71"/>
    </location>
</feature>
<dbReference type="InterPro" id="IPR012337">
    <property type="entry name" value="RNaseH-like_sf"/>
</dbReference>
<dbReference type="SUPFAM" id="SSF101690">
    <property type="entry name" value="PAZ domain"/>
    <property type="match status" value="1"/>
</dbReference>
<evidence type="ECO:0000313" key="4">
    <source>
        <dbReference type="EMBL" id="VVD02675.1"/>
    </source>
</evidence>
<dbReference type="InterPro" id="IPR032472">
    <property type="entry name" value="ArgoL2"/>
</dbReference>
<feature type="compositionally biased region" description="Low complexity" evidence="1">
    <location>
        <begin position="10"/>
        <end position="23"/>
    </location>
</feature>
<evidence type="ECO:0000259" key="2">
    <source>
        <dbReference type="PROSITE" id="PS50821"/>
    </source>
</evidence>
<sequence>MGYNPIASVPSQQSRPPFQQQQSGGRGDSSLPPRQPGPALQQQQSGGRGVGIVPPQQPGPPTQHQQPWGHGASHVPPQQPGPPTQHQQPWGHVPPQQPAPPIHQQQPAPPIQQQQLAPPIQQQQPAPPIQQQPWGRGASNVPQQTRSQGRGRGAPPPQQSSAPAAPGRGPAPQAIPPQQPSSSQQQSSGAPSQYAPKQSYVATRFQLPKMIRRAGIPARPITVITNYLPMTIKPIKVFRYDVSITPDRPKKMVPKVFDVVKAKFFPKNLIAFDQMKNCYSLRPLLKPTQDRLTTEVDLADDNGKVIKFQISMKETGILDFQSLLTYMKEGTALCPPTETIQCVDVILRQGSLMNYVKAGRQFFTRPRNPIDLGDGLEMWTGLFQSAIFTSAPFINIDVAHKGFPKFMTLIDVLTNEFRLDPRRPLEDQRGTDALYHYLKGLRVTATITDAGSSRVQKREFICNGLVKPASRMEFKLGDDGKSKTITVEKYFAEVKGQRLRYPNLNCMWVGPRNKQIYYPMELLHVVYGQALNKQLNEKQLSKMVREAATPPWDRKKKIEECIKDMNYPRNEFFKEFGMAISTEFLEVNAKILKPPILSVGEGTVEPRRGVWQARRFLQPSAMLAWGFLVVETDSSRLDCNSMIQSFQRVGKQMGMNVQEPKLVNLNVRLNELLGKFRSAWDDNIKLLFVIVNTRMKNTYQKVKQLAELDVGILTQCIRDVTAQNRMNEQTIRNILLKVNSKLMGVNQSLDVRCAPQCLKDGGVMVVGADVTHPSPEQTDIPSIAAVSASIDPKCYLYNIELSIQTPKKEMIVQFETMMEEHLRVYKKNQNTLPRKIYVFRDGVSEGQFAQVMNSELVAIYSAYHKISGGKGKPEVLFMLVQKRHHTRFFSDRNNAQNVEPGTVVDTKIVHNSEMDFYMVSHQAIKGTARPTRYYGVRNDGNIAIE</sequence>
<feature type="compositionally biased region" description="Low complexity" evidence="1">
    <location>
        <begin position="159"/>
        <end position="172"/>
    </location>
</feature>
<feature type="compositionally biased region" description="Low complexity" evidence="1">
    <location>
        <begin position="102"/>
        <end position="124"/>
    </location>
</feature>
<dbReference type="InterPro" id="IPR003100">
    <property type="entry name" value="PAZ_dom"/>
</dbReference>
<organism evidence="4 5">
    <name type="scientific">Leptidea sinapis</name>
    <dbReference type="NCBI Taxonomy" id="189913"/>
    <lineage>
        <taxon>Eukaryota</taxon>
        <taxon>Metazoa</taxon>
        <taxon>Ecdysozoa</taxon>
        <taxon>Arthropoda</taxon>
        <taxon>Hexapoda</taxon>
        <taxon>Insecta</taxon>
        <taxon>Pterygota</taxon>
        <taxon>Neoptera</taxon>
        <taxon>Endopterygota</taxon>
        <taxon>Lepidoptera</taxon>
        <taxon>Glossata</taxon>
        <taxon>Ditrysia</taxon>
        <taxon>Papilionoidea</taxon>
        <taxon>Pieridae</taxon>
        <taxon>Dismorphiinae</taxon>
        <taxon>Leptidea</taxon>
    </lineage>
</organism>
<dbReference type="SMART" id="SM01163">
    <property type="entry name" value="DUF1785"/>
    <property type="match status" value="1"/>
</dbReference>
<feature type="region of interest" description="Disordered" evidence="1">
    <location>
        <begin position="1"/>
        <end position="197"/>
    </location>
</feature>
<dbReference type="CDD" id="cd02846">
    <property type="entry name" value="PAZ_argonaute_like"/>
    <property type="match status" value="1"/>
</dbReference>
<dbReference type="InterPro" id="IPR014811">
    <property type="entry name" value="ArgoL1"/>
</dbReference>
<dbReference type="PROSITE" id="PS50822">
    <property type="entry name" value="PIWI"/>
    <property type="match status" value="1"/>
</dbReference>
<dbReference type="SMART" id="SM00950">
    <property type="entry name" value="Piwi"/>
    <property type="match status" value="1"/>
</dbReference>
<name>A0A5E4R0I1_9NEOP</name>
<protein>
    <recommendedName>
        <fullName evidence="6">Piwi domain-containing protein</fullName>
    </recommendedName>
</protein>
<dbReference type="Gene3D" id="3.30.420.10">
    <property type="entry name" value="Ribonuclease H-like superfamily/Ribonuclease H"/>
    <property type="match status" value="1"/>
</dbReference>
<feature type="non-terminal residue" evidence="4">
    <location>
        <position position="945"/>
    </location>
</feature>
<dbReference type="InterPro" id="IPR003165">
    <property type="entry name" value="Piwi"/>
</dbReference>
<dbReference type="PANTHER" id="PTHR22891">
    <property type="entry name" value="EUKARYOTIC TRANSLATION INITIATION FACTOR 2C"/>
    <property type="match status" value="1"/>
</dbReference>
<dbReference type="GO" id="GO:0003723">
    <property type="term" value="F:RNA binding"/>
    <property type="evidence" value="ECO:0007669"/>
    <property type="project" value="InterPro"/>
</dbReference>
<dbReference type="Gene3D" id="2.170.260.10">
    <property type="entry name" value="paz domain"/>
    <property type="match status" value="1"/>
</dbReference>
<evidence type="ECO:0000256" key="1">
    <source>
        <dbReference type="SAM" id="MobiDB-lite"/>
    </source>
</evidence>
<dbReference type="InterPro" id="IPR036397">
    <property type="entry name" value="RNaseH_sf"/>
</dbReference>
<dbReference type="EMBL" id="FZQP02006221">
    <property type="protein sequence ID" value="VVD02675.1"/>
    <property type="molecule type" value="Genomic_DNA"/>
</dbReference>
<gene>
    <name evidence="4" type="ORF">LSINAPIS_LOCUS12841</name>
</gene>
<dbReference type="PROSITE" id="PS50821">
    <property type="entry name" value="PAZ"/>
    <property type="match status" value="1"/>
</dbReference>
<feature type="domain" description="Piwi" evidence="3">
    <location>
        <begin position="686"/>
        <end position="945"/>
    </location>
</feature>
<dbReference type="SUPFAM" id="SSF53098">
    <property type="entry name" value="Ribonuclease H-like"/>
    <property type="match status" value="1"/>
</dbReference>
<dbReference type="Pfam" id="PF16486">
    <property type="entry name" value="ArgoN"/>
    <property type="match status" value="1"/>
</dbReference>
<feature type="domain" description="PAZ" evidence="2">
    <location>
        <begin position="408"/>
        <end position="527"/>
    </location>
</feature>
<accession>A0A5E4R0I1</accession>
<proteinExistence type="predicted"/>
<keyword evidence="5" id="KW-1185">Reference proteome</keyword>
<dbReference type="InterPro" id="IPR032474">
    <property type="entry name" value="Argonaute_N"/>
</dbReference>